<dbReference type="InterPro" id="IPR011545">
    <property type="entry name" value="DEAD/DEAH_box_helicase_dom"/>
</dbReference>
<evidence type="ECO:0000259" key="18">
    <source>
        <dbReference type="PROSITE" id="PS51192"/>
    </source>
</evidence>
<dbReference type="PROSITE" id="PS52037">
    <property type="entry name" value="ZF_RG_C"/>
    <property type="match status" value="1"/>
</dbReference>
<dbReference type="InterPro" id="IPR023405">
    <property type="entry name" value="Topo_IA_core_domain"/>
</dbReference>
<dbReference type="NCBIfam" id="TIGR01054">
    <property type="entry name" value="rgy"/>
    <property type="match status" value="1"/>
</dbReference>
<dbReference type="InterPro" id="IPR006171">
    <property type="entry name" value="TOPRIM_dom"/>
</dbReference>
<keyword evidence="7 14" id="KW-0862">Zinc</keyword>
<dbReference type="InterPro" id="IPR040569">
    <property type="entry name" value="Znf_Rg"/>
</dbReference>
<feature type="domain" description="Helicase ATP-binding" evidence="18">
    <location>
        <begin position="66"/>
        <end position="241"/>
    </location>
</feature>
<dbReference type="SMART" id="SM00436">
    <property type="entry name" value="TOP1Bc"/>
    <property type="match status" value="1"/>
</dbReference>
<feature type="active site" description="O-(5'-phospho-DNA)-tyrosine intermediate" evidence="14">
    <location>
        <position position="809"/>
    </location>
</feature>
<dbReference type="GO" id="GO:0003677">
    <property type="term" value="F:DNA binding"/>
    <property type="evidence" value="ECO:0007669"/>
    <property type="project" value="UniProtKB-UniRule"/>
</dbReference>
<evidence type="ECO:0000256" key="4">
    <source>
        <dbReference type="ARBA" id="ARBA00022723"/>
    </source>
</evidence>
<dbReference type="InterPro" id="IPR014001">
    <property type="entry name" value="Helicase_ATP-bd"/>
</dbReference>
<dbReference type="GO" id="GO:0016787">
    <property type="term" value="F:hydrolase activity"/>
    <property type="evidence" value="ECO:0007669"/>
    <property type="project" value="UniProtKB-KW"/>
</dbReference>
<evidence type="ECO:0000256" key="10">
    <source>
        <dbReference type="ARBA" id="ARBA00023125"/>
    </source>
</evidence>
<dbReference type="InterPro" id="IPR013497">
    <property type="entry name" value="Topo_IA_cen"/>
</dbReference>
<gene>
    <name evidence="14 21" type="primary">rgy</name>
    <name evidence="21" type="ORF">ENG67_04895</name>
</gene>
<dbReference type="Pfam" id="PF01131">
    <property type="entry name" value="Topoisom_bac"/>
    <property type="match status" value="2"/>
</dbReference>
<dbReference type="SUPFAM" id="SSF56712">
    <property type="entry name" value="Prokaryotic type I DNA topoisomerase"/>
    <property type="match status" value="1"/>
</dbReference>
<evidence type="ECO:0000256" key="3">
    <source>
        <dbReference type="ARBA" id="ARBA00022490"/>
    </source>
</evidence>
<dbReference type="EMBL" id="DRBW01000185">
    <property type="protein sequence ID" value="HDM90527.1"/>
    <property type="molecule type" value="Genomic_DNA"/>
</dbReference>
<comment type="caution">
    <text evidence="21">The sequence shown here is derived from an EMBL/GenBank/DDBJ whole genome shotgun (WGS) entry which is preliminary data.</text>
</comment>
<evidence type="ECO:0000259" key="19">
    <source>
        <dbReference type="PROSITE" id="PS52036"/>
    </source>
</evidence>
<dbReference type="SMART" id="SM00493">
    <property type="entry name" value="TOPRIM"/>
    <property type="match status" value="1"/>
</dbReference>
<dbReference type="GO" id="GO:0005737">
    <property type="term" value="C:cytoplasm"/>
    <property type="evidence" value="ECO:0007669"/>
    <property type="project" value="UniProtKB-SubCell"/>
</dbReference>
<dbReference type="InterPro" id="IPR027417">
    <property type="entry name" value="P-loop_NTPase"/>
</dbReference>
<evidence type="ECO:0000256" key="13">
    <source>
        <dbReference type="ARBA" id="ARBA00049360"/>
    </source>
</evidence>
<evidence type="ECO:0000259" key="20">
    <source>
        <dbReference type="PROSITE" id="PS52039"/>
    </source>
</evidence>
<dbReference type="Gene3D" id="3.40.50.300">
    <property type="entry name" value="P-loop containing nucleotide triphosphate hydrolases"/>
    <property type="match status" value="2"/>
</dbReference>
<dbReference type="PROSITE" id="PS52039">
    <property type="entry name" value="TOPO_IA_2"/>
    <property type="match status" value="1"/>
</dbReference>
<comment type="function">
    <text evidence="14">Modifies the topological state of DNA by introducing positive supercoils in an ATP-dependent process, increasing the linking number in steps of +1. Binds to single-stranded DNA, transiently cleaves and then rejoins the ends, introducing a positive supercoil in the process. The scissile phosphodiester is attacked by the catalytic tyrosine of the enzyme, resulting in the formation of a DNA-(5'-phosphotyrosyl)-enzyme intermediate. Probably involved in rewinding DNA strands in regions of the chromosome that have opened up to allow replication, transcription, DNA repair and/or for DNA protection.</text>
</comment>
<dbReference type="AlphaFoldDB" id="A0A7C0XBG0"/>
<dbReference type="InterPro" id="IPR001650">
    <property type="entry name" value="Helicase_C-like"/>
</dbReference>
<dbReference type="InterPro" id="IPR013824">
    <property type="entry name" value="Topo_IA_cen_sub1"/>
</dbReference>
<dbReference type="PROSITE" id="PS50880">
    <property type="entry name" value="TOPRIM"/>
    <property type="match status" value="1"/>
</dbReference>
<dbReference type="CDD" id="cd18798">
    <property type="entry name" value="SF2_C_reverse_gyrase"/>
    <property type="match status" value="1"/>
</dbReference>
<dbReference type="SMART" id="SM00490">
    <property type="entry name" value="HELICc"/>
    <property type="match status" value="1"/>
</dbReference>
<comment type="function">
    <text evidence="15">Modifies the topological state of DNA by introducing positive supercoils in an ATP-dependent process, increasing the linking number in steps of +1. Binds to single-stranded DNA, transiently cleaves and then rejoins the ends, introducing a positive supercoil in the process. The scissile phosphodiester is attacked by the catalytic tyrosine of the enzyme, resulting in the formation of a DNA-(5'-phosphotyrosyl)-enzyme intermediate. Involved in rewinding DNA strands in regions of the chromosome that have opened up to allow replication, transcription, DNA repair and/or for DNA protection.</text>
</comment>
<dbReference type="GO" id="GO:0005524">
    <property type="term" value="F:ATP binding"/>
    <property type="evidence" value="ECO:0007669"/>
    <property type="project" value="UniProtKB-UniRule"/>
</dbReference>
<evidence type="ECO:0000313" key="21">
    <source>
        <dbReference type="EMBL" id="HDM90527.1"/>
    </source>
</evidence>
<dbReference type="SMART" id="SM00437">
    <property type="entry name" value="TOP1Ac"/>
    <property type="match status" value="1"/>
</dbReference>
<dbReference type="PROSITE" id="PS51192">
    <property type="entry name" value="HELICASE_ATP_BIND_1"/>
    <property type="match status" value="1"/>
</dbReference>
<accession>A0A7C0XBG0</accession>
<dbReference type="PRINTS" id="PR00417">
    <property type="entry name" value="PRTPISMRASEI"/>
</dbReference>
<evidence type="ECO:0000256" key="6">
    <source>
        <dbReference type="ARBA" id="ARBA00022771"/>
    </source>
</evidence>
<feature type="coiled-coil region" evidence="16">
    <location>
        <begin position="658"/>
        <end position="685"/>
    </location>
</feature>
<keyword evidence="4 14" id="KW-0479">Metal-binding</keyword>
<evidence type="ECO:0000256" key="11">
    <source>
        <dbReference type="ARBA" id="ARBA00023235"/>
    </source>
</evidence>
<keyword evidence="8 14" id="KW-0067">ATP-binding</keyword>
<dbReference type="Gene3D" id="2.60.510.20">
    <property type="match status" value="1"/>
</dbReference>
<evidence type="ECO:0000256" key="12">
    <source>
        <dbReference type="ARBA" id="ARBA00043976"/>
    </source>
</evidence>
<comment type="cofactor">
    <cofactor evidence="14">
        <name>Zn(2+)</name>
        <dbReference type="ChEBI" id="CHEBI:29105"/>
    </cofactor>
    <text evidence="14">Binds 1 or 2 zinc ions per subunit.</text>
</comment>
<evidence type="ECO:0000256" key="2">
    <source>
        <dbReference type="ARBA" id="ARBA00011245"/>
    </source>
</evidence>
<dbReference type="EC" id="5.6.2.-" evidence="14"/>
<evidence type="ECO:0000256" key="5">
    <source>
        <dbReference type="ARBA" id="ARBA00022741"/>
    </source>
</evidence>
<dbReference type="PANTHER" id="PTHR43505">
    <property type="entry name" value="REVERSE GYRASE"/>
    <property type="match status" value="1"/>
</dbReference>
<proteinExistence type="inferred from homology"/>
<protein>
    <recommendedName>
        <fullName evidence="14 15">Reverse gyrase</fullName>
        <ecNumber evidence="14">5.6.2.-</ecNumber>
    </recommendedName>
</protein>
<feature type="domain" description="Toprim" evidence="17">
    <location>
        <begin position="500"/>
        <end position="660"/>
    </location>
</feature>
<comment type="similarity">
    <text evidence="14">In the C-terminal section; belongs to the type IA topoisomerase family.</text>
</comment>
<keyword evidence="11 14" id="KW-0413">Isomerase</keyword>
<dbReference type="CDD" id="cd17924">
    <property type="entry name" value="DDXDc_reverse_gyrase"/>
    <property type="match status" value="1"/>
</dbReference>
<dbReference type="Pfam" id="PF01751">
    <property type="entry name" value="Toprim"/>
    <property type="match status" value="1"/>
</dbReference>
<keyword evidence="10 14" id="KW-0238">DNA-binding</keyword>
<keyword evidence="5 14" id="KW-0547">Nucleotide-binding</keyword>
<dbReference type="Gene3D" id="1.10.290.10">
    <property type="entry name" value="Topoisomerase I, domain 4"/>
    <property type="match status" value="1"/>
</dbReference>
<dbReference type="Pfam" id="PF00270">
    <property type="entry name" value="DEAD"/>
    <property type="match status" value="1"/>
</dbReference>
<name>A0A7C0XBG0_UNCW3</name>
<dbReference type="GO" id="GO:0006260">
    <property type="term" value="P:DNA replication"/>
    <property type="evidence" value="ECO:0007669"/>
    <property type="project" value="UniProtKB-UniRule"/>
</dbReference>
<dbReference type="PANTHER" id="PTHR43505:SF1">
    <property type="entry name" value="REVERSE GYRASE"/>
    <property type="match status" value="1"/>
</dbReference>
<sequence length="1055" mass="121466">MIEAIYENLCPVCGGDLTSGEIKEKKCRKKGLPLFDPPWREDLETLEELFRKVVGSEPKPVQRAWMKRLLSGDSFSVVAPTGLGKTSFGIVASLFMSSKGRKSYVVLPTSVLVEEIGNKLTRHDSRTAIYHGRLKKSEKEKTLQRIRDGDFSILVTTAQFLARNFEMLEGKVFDFIFVDDVDSILKASGNVDRILHLLGFQRQKGKWLREGKHGILIVSTATAKKGRKAQLLRELLGIDVGSSRFLLRNVEDIYLPERNLERLSSILKSMGTGGLIFAPSEEESETIRNELGAEYRIGLATSRSRKDFERFKEGELDILVGTSHYYGVLVRGLDLPERIRYAVFYGAPSIRIALRDLENLPDGMLKLLFFALRADPILREVVNPLKEREKVLKRIAEIMENPEGQAEDFVLRKGEILFPDLRTYLQASGRTSRLTVWGLTKGASFLLEEDRMLLNAFIKRASYYDVDFRPFHDVNLEGLRMELEESRKKIKLRERKDILPVLFVVESPTKARQIARFFGQPATRVFRDEEGVGLVAYEVPTENFVLTVTASLGHITDLTTGRGIYGVEKSNGTFVPVYNSIKKCKRCGYQYTRDGKCPLCGGDPLDSRERIKLLRKLALEAEHVIVGTDPDREGEKIAWDVLMMLSPYVRTARRAEFHEVTKKAIQSALRELRELEEKTVEAQIARRVEDRWFGFRLSEILQKRFRDRNLSAGRAQTPVLGWIIERCDEHRKRVKIGTLRELGLTIENPPYEKVRVKIEKVEEKTEERTPPPPFTTDTLLEDANRFLKLSADEAMRIAQELFENGLITYHRTDSTRVSDRGIQVAREFLGDKFHRREWKGEGAHECIRPTRPIDRERLLRLVLENVIHTSTPITRKHLALYDLIFRRFMASQAESAVVRKVSYSLKLPDRELTVERIVEARGRCFELYKFLKVEKGLPIGEAEYELQIRYVPKAPLYTQSDVIRLMKEKGIGRPSTYSQILNKLFARKYIFEKNGRLIATRRGRIIYLYLRTNYSKYVSEETTRELEKVMDSIEKGERELQGVLHELYADLTLLR</sequence>
<evidence type="ECO:0000256" key="14">
    <source>
        <dbReference type="HAMAP-Rule" id="MF_01125"/>
    </source>
</evidence>
<feature type="domain" description="RG N-terminal-type" evidence="19">
    <location>
        <begin position="1"/>
        <end position="45"/>
    </location>
</feature>
<comment type="subunit">
    <text evidence="2 14">Monomer.</text>
</comment>
<feature type="binding site" evidence="14">
    <location>
        <position position="62"/>
    </location>
    <ligand>
        <name>ATP</name>
        <dbReference type="ChEBI" id="CHEBI:30616"/>
    </ligand>
</feature>
<keyword evidence="16" id="KW-0175">Coiled coil</keyword>
<dbReference type="GO" id="GO:0008270">
    <property type="term" value="F:zinc ion binding"/>
    <property type="evidence" value="ECO:0007669"/>
    <property type="project" value="UniProtKB-UniRule"/>
</dbReference>
<dbReference type="Gene3D" id="3.40.50.140">
    <property type="match status" value="1"/>
</dbReference>
<comment type="similarity">
    <text evidence="12 14">In the N-terminal section; belongs to the DEAD box helicase family. DDVD subfamily.</text>
</comment>
<feature type="region of interest" description="Topoisomerase I" evidence="14">
    <location>
        <begin position="496"/>
        <end position="1055"/>
    </location>
</feature>
<evidence type="ECO:0000256" key="9">
    <source>
        <dbReference type="ARBA" id="ARBA00023029"/>
    </source>
</evidence>
<dbReference type="Gene3D" id="3.30.56.120">
    <property type="match status" value="1"/>
</dbReference>
<dbReference type="InterPro" id="IPR013826">
    <property type="entry name" value="Topo_IA_cen_sub3"/>
</dbReference>
<evidence type="ECO:0000256" key="1">
    <source>
        <dbReference type="ARBA" id="ARBA00004496"/>
    </source>
</evidence>
<dbReference type="SMART" id="SM00487">
    <property type="entry name" value="DEXDc"/>
    <property type="match status" value="1"/>
</dbReference>
<feature type="domain" description="Topo IA-type catalytic" evidence="20">
    <location>
        <begin position="676"/>
        <end position="1055"/>
    </location>
</feature>
<organism evidence="21">
    <name type="scientific">candidate division WOR-3 bacterium</name>
    <dbReference type="NCBI Taxonomy" id="2052148"/>
    <lineage>
        <taxon>Bacteria</taxon>
        <taxon>Bacteria division WOR-3</taxon>
    </lineage>
</organism>
<dbReference type="GO" id="GO:0006265">
    <property type="term" value="P:DNA topological change"/>
    <property type="evidence" value="ECO:0007669"/>
    <property type="project" value="UniProtKB-UniRule"/>
</dbReference>
<dbReference type="SUPFAM" id="SSF52540">
    <property type="entry name" value="P-loop containing nucleoside triphosphate hydrolases"/>
    <property type="match status" value="2"/>
</dbReference>
<dbReference type="Proteomes" id="UP000885931">
    <property type="component" value="Unassembled WGS sequence"/>
</dbReference>
<dbReference type="GO" id="GO:0160097">
    <property type="term" value="F:reverse gyrase activity"/>
    <property type="evidence" value="ECO:0007669"/>
    <property type="project" value="UniProtKB-UniRule"/>
</dbReference>
<dbReference type="HAMAP" id="MF_01125">
    <property type="entry name" value="Reverse_gyrase"/>
    <property type="match status" value="1"/>
</dbReference>
<reference evidence="21" key="1">
    <citation type="journal article" date="2020" name="mSystems">
        <title>Genome- and Community-Level Interaction Insights into Carbon Utilization and Element Cycling Functions of Hydrothermarchaeota in Hydrothermal Sediment.</title>
        <authorList>
            <person name="Zhou Z."/>
            <person name="Liu Y."/>
            <person name="Xu W."/>
            <person name="Pan J."/>
            <person name="Luo Z.H."/>
            <person name="Li M."/>
        </authorList>
    </citation>
    <scope>NUCLEOTIDE SEQUENCE [LARGE SCALE GENOMIC DNA]</scope>
    <source>
        <strain evidence="21">HyVt-237</strain>
    </source>
</reference>
<evidence type="ECO:0000256" key="15">
    <source>
        <dbReference type="RuleBase" id="RU004026"/>
    </source>
</evidence>
<dbReference type="PROSITE" id="PS52036">
    <property type="entry name" value="ZF_RG_N"/>
    <property type="match status" value="1"/>
</dbReference>
<dbReference type="InterPro" id="IPR005736">
    <property type="entry name" value="Reverse_gyrase"/>
</dbReference>
<dbReference type="CDD" id="cd00186">
    <property type="entry name" value="TOP1Ac"/>
    <property type="match status" value="1"/>
</dbReference>
<comment type="domain">
    <text evidence="14">Introduction of positive supercoils requires the cooperation of both domains. The helicase-like domain probably does not directly unwind DNA, but more likely acts by driving ATP-dependent conformational changes within the whole enzyme. A beta hairpin in the 'latch' region of the N-terminal domain plays a regulatory role in the enzyme, repressing topoisomerase activity in the absence of ATP and preventing the enzyme from acting as an ATP-independent relaxing enzyme; it also helps to coordinate nucleotide hydrolysis by the ATPase domain with the supercoiling activity of the topoisomerase domain.</text>
</comment>
<keyword evidence="14 21" id="KW-0378">Hydrolase</keyword>
<evidence type="ECO:0000256" key="16">
    <source>
        <dbReference type="SAM" id="Coils"/>
    </source>
</evidence>
<evidence type="ECO:0000256" key="8">
    <source>
        <dbReference type="ARBA" id="ARBA00022840"/>
    </source>
</evidence>
<dbReference type="InterPro" id="IPR003601">
    <property type="entry name" value="Topo_IA_2"/>
</dbReference>
<comment type="catalytic activity">
    <reaction evidence="13 14 15">
        <text>ATP + H2O = ADP + phosphate + H(+)</text>
        <dbReference type="Rhea" id="RHEA:13065"/>
        <dbReference type="ChEBI" id="CHEBI:15377"/>
        <dbReference type="ChEBI" id="CHEBI:15378"/>
        <dbReference type="ChEBI" id="CHEBI:30616"/>
        <dbReference type="ChEBI" id="CHEBI:43474"/>
        <dbReference type="ChEBI" id="CHEBI:456216"/>
    </reaction>
</comment>
<evidence type="ECO:0000259" key="17">
    <source>
        <dbReference type="PROSITE" id="PS50880"/>
    </source>
</evidence>
<keyword evidence="9 14" id="KW-0799">Topoisomerase</keyword>
<keyword evidence="6 14" id="KW-0863">Zinc-finger</keyword>
<evidence type="ECO:0000256" key="7">
    <source>
        <dbReference type="ARBA" id="ARBA00022833"/>
    </source>
</evidence>
<comment type="subcellular location">
    <subcellularLocation>
        <location evidence="1 14">Cytoplasm</location>
    </subcellularLocation>
</comment>
<dbReference type="GO" id="GO:0008094">
    <property type="term" value="F:ATP-dependent activity, acting on DNA"/>
    <property type="evidence" value="ECO:0007669"/>
    <property type="project" value="UniProtKB-UniRule"/>
</dbReference>
<dbReference type="InterPro" id="IPR003602">
    <property type="entry name" value="Topo_IA_DNA-bd_dom"/>
</dbReference>
<keyword evidence="3 14" id="KW-0963">Cytoplasm</keyword>
<dbReference type="Gene3D" id="1.10.460.10">
    <property type="entry name" value="Topoisomerase I, domain 2"/>
    <property type="match status" value="1"/>
</dbReference>
<comment type="miscellaneous">
    <text evidence="14">This enzyme is the only unique feature of hyperthermophilic bacteria/archaea known and seems to be essential for adaptation to life at high temperatures. It may play a role in stabilization of DNA at high temperatures.</text>
</comment>
<dbReference type="Gene3D" id="2.20.20.30">
    <property type="entry name" value="reverse gyrase domain"/>
    <property type="match status" value="1"/>
</dbReference>